<comment type="caution">
    <text evidence="1">The sequence shown here is derived from an EMBL/GenBank/DDBJ whole genome shotgun (WGS) entry which is preliminary data.</text>
</comment>
<sequence>MATMTVASIKSELDEYVAQNKSVISTGVYAGEIEIDKYCKKLSKVKGKYPQFHKVMTRVVQGFKSEWQALGEMQFRAKALENFRQKVNLPIKVDEIYGSWLSDLKIEGKTPEEQPIAKVIIEELLEKIIDDVSDLSIIGDRSGGTADGNFGYSINGFNKLLSLVLVNTVNPCYHIPLAAITSVNVLDQMKVYERSLPKKSRKKLKQIFVSDNVALMYADAIIEKYGDHTNYNESRTTQTETHKMPIVGISDLNDNVVFCTHEENMLKLIDVIDNPATITDTQVQDYDLKIFVEFSLGYDFAINEVIFVANFDGVTPAGLQDNALNALYYASQNLPTV</sequence>
<organism evidence="1 2">
    <name type="scientific">Polaribacter filamentus</name>
    <dbReference type="NCBI Taxonomy" id="53483"/>
    <lineage>
        <taxon>Bacteria</taxon>
        <taxon>Pseudomonadati</taxon>
        <taxon>Bacteroidota</taxon>
        <taxon>Flavobacteriia</taxon>
        <taxon>Flavobacteriales</taxon>
        <taxon>Flavobacteriaceae</taxon>
    </lineage>
</organism>
<name>A0A2S7KZB5_9FLAO</name>
<accession>A0A2S7KZB5</accession>
<protein>
    <submittedName>
        <fullName evidence="1">Uncharacterized protein</fullName>
    </submittedName>
</protein>
<dbReference type="OrthoDB" id="1408849at2"/>
<proteinExistence type="predicted"/>
<dbReference type="EMBL" id="MQUA01000013">
    <property type="protein sequence ID" value="PQB08014.1"/>
    <property type="molecule type" value="Genomic_DNA"/>
</dbReference>
<dbReference type="AlphaFoldDB" id="A0A2S7KZB5"/>
<gene>
    <name evidence="1" type="ORF">BST83_13270</name>
</gene>
<dbReference type="Proteomes" id="UP000239522">
    <property type="component" value="Unassembled WGS sequence"/>
</dbReference>
<keyword evidence="2" id="KW-1185">Reference proteome</keyword>
<dbReference type="RefSeq" id="WP_104810217.1">
    <property type="nucleotide sequence ID" value="NZ_MQUA01000013.1"/>
</dbReference>
<reference evidence="1 2" key="1">
    <citation type="submission" date="2016-11" db="EMBL/GenBank/DDBJ databases">
        <title>Trade-off between light-utilization and light-protection in marine flavobacteria.</title>
        <authorList>
            <person name="Kumagai Y."/>
        </authorList>
    </citation>
    <scope>NUCLEOTIDE SEQUENCE [LARGE SCALE GENOMIC DNA]</scope>
    <source>
        <strain evidence="1 2">ATCC 700397</strain>
    </source>
</reference>
<evidence type="ECO:0000313" key="1">
    <source>
        <dbReference type="EMBL" id="PQB08014.1"/>
    </source>
</evidence>
<evidence type="ECO:0000313" key="2">
    <source>
        <dbReference type="Proteomes" id="UP000239522"/>
    </source>
</evidence>